<dbReference type="InterPro" id="IPR036188">
    <property type="entry name" value="FAD/NAD-bd_sf"/>
</dbReference>
<dbReference type="AlphaFoldDB" id="G2XXS7"/>
<proteinExistence type="predicted"/>
<dbReference type="InParanoid" id="G2XXS7"/>
<organism evidence="2 3">
    <name type="scientific">Botryotinia fuckeliana (strain T4)</name>
    <name type="common">Noble rot fungus</name>
    <name type="synonym">Botrytis cinerea</name>
    <dbReference type="NCBI Taxonomy" id="999810"/>
    <lineage>
        <taxon>Eukaryota</taxon>
        <taxon>Fungi</taxon>
        <taxon>Dikarya</taxon>
        <taxon>Ascomycota</taxon>
        <taxon>Pezizomycotina</taxon>
        <taxon>Leotiomycetes</taxon>
        <taxon>Helotiales</taxon>
        <taxon>Sclerotiniaceae</taxon>
        <taxon>Botrytis</taxon>
    </lineage>
</organism>
<dbReference type="PANTHER" id="PTHR43735">
    <property type="entry name" value="APOPTOSIS-INDUCING FACTOR 1"/>
    <property type="match status" value="1"/>
</dbReference>
<protein>
    <submittedName>
        <fullName evidence="2">Similar to amid-like NADH oxidoreductase</fullName>
    </submittedName>
</protein>
<accession>G2XXS7</accession>
<sequence>MTKGSDNLDKAIDSVVQLKSVASSFERSAAKTTAIIHRFTYRATSDAKNIVIIGGSFSGIHLARLLSTSIPTGYKVTLVEKNTHMHYCFAFPRFSVLSGHEYKAFVPYGGLLRYASEGAISIVHEKAINIHEDYIELSSDEKLSYEYLIIATGVSQPAPARLLATNKMGGEDELRSYQKAIQASSRIAVIGGGAVGVELATDIKSFLPDKNVTLVHSRDRLLVRFGPQLHEAAYSRLQELGVKVHFNERPSLPDGKPFVPSETEIKFKNGQVETFDLVISCTGQSPNSSLLESFLPDAITDNGLIHVEPTLQVKAKNSNCRNIFAIGDVAATDGPKMAFAGMAQAEVACSNILSLIRENKKTLQHYIPTFIEAKTMLSLGKDRGVFFMESGKDYFLKVFNTDTPDIDAKKVWKILGADMKEWKD</sequence>
<gene>
    <name evidence="2" type="ORF">BofuT4_P050540.1</name>
</gene>
<dbReference type="eggNOG" id="KOG1336">
    <property type="taxonomic scope" value="Eukaryota"/>
</dbReference>
<dbReference type="Proteomes" id="UP000008177">
    <property type="component" value="Unplaced contigs"/>
</dbReference>
<dbReference type="PRINTS" id="PR00469">
    <property type="entry name" value="PNDRDTASEII"/>
</dbReference>
<evidence type="ECO:0000259" key="1">
    <source>
        <dbReference type="Pfam" id="PF07992"/>
    </source>
</evidence>
<name>G2XXS7_BOTF4</name>
<reference evidence="3" key="1">
    <citation type="journal article" date="2011" name="PLoS Genet.">
        <title>Genomic analysis of the necrotrophic fungal pathogens Sclerotinia sclerotiorum and Botrytis cinerea.</title>
        <authorList>
            <person name="Amselem J."/>
            <person name="Cuomo C.A."/>
            <person name="van Kan J.A."/>
            <person name="Viaud M."/>
            <person name="Benito E.P."/>
            <person name="Couloux A."/>
            <person name="Coutinho P.M."/>
            <person name="de Vries R.P."/>
            <person name="Dyer P.S."/>
            <person name="Fillinger S."/>
            <person name="Fournier E."/>
            <person name="Gout L."/>
            <person name="Hahn M."/>
            <person name="Kohn L."/>
            <person name="Lapalu N."/>
            <person name="Plummer K.M."/>
            <person name="Pradier J.M."/>
            <person name="Quevillon E."/>
            <person name="Sharon A."/>
            <person name="Simon A."/>
            <person name="ten Have A."/>
            <person name="Tudzynski B."/>
            <person name="Tudzynski P."/>
            <person name="Wincker P."/>
            <person name="Andrew M."/>
            <person name="Anthouard V."/>
            <person name="Beever R.E."/>
            <person name="Beffa R."/>
            <person name="Benoit I."/>
            <person name="Bouzid O."/>
            <person name="Brault B."/>
            <person name="Chen Z."/>
            <person name="Choquer M."/>
            <person name="Collemare J."/>
            <person name="Cotton P."/>
            <person name="Danchin E.G."/>
            <person name="Da Silva C."/>
            <person name="Gautier A."/>
            <person name="Giraud C."/>
            <person name="Giraud T."/>
            <person name="Gonzalez C."/>
            <person name="Grossetete S."/>
            <person name="Guldener U."/>
            <person name="Henrissat B."/>
            <person name="Howlett B.J."/>
            <person name="Kodira C."/>
            <person name="Kretschmer M."/>
            <person name="Lappartient A."/>
            <person name="Leroch M."/>
            <person name="Levis C."/>
            <person name="Mauceli E."/>
            <person name="Neuveglise C."/>
            <person name="Oeser B."/>
            <person name="Pearson M."/>
            <person name="Poulain J."/>
            <person name="Poussereau N."/>
            <person name="Quesneville H."/>
            <person name="Rascle C."/>
            <person name="Schumacher J."/>
            <person name="Segurens B."/>
            <person name="Sexton A."/>
            <person name="Silva E."/>
            <person name="Sirven C."/>
            <person name="Soanes D.M."/>
            <person name="Talbot N.J."/>
            <person name="Templeton M."/>
            <person name="Yandava C."/>
            <person name="Yarden O."/>
            <person name="Zeng Q."/>
            <person name="Rollins J.A."/>
            <person name="Lebrun M.H."/>
            <person name="Dickman M."/>
        </authorList>
    </citation>
    <scope>NUCLEOTIDE SEQUENCE [LARGE SCALE GENOMIC DNA]</scope>
    <source>
        <strain evidence="3">T4</strain>
    </source>
</reference>
<dbReference type="GO" id="GO:0004174">
    <property type="term" value="F:electron-transferring-flavoprotein dehydrogenase activity"/>
    <property type="evidence" value="ECO:0007669"/>
    <property type="project" value="TreeGrafter"/>
</dbReference>
<dbReference type="PRINTS" id="PR00368">
    <property type="entry name" value="FADPNR"/>
</dbReference>
<dbReference type="GO" id="GO:0050660">
    <property type="term" value="F:flavin adenine dinucleotide binding"/>
    <property type="evidence" value="ECO:0007669"/>
    <property type="project" value="TreeGrafter"/>
</dbReference>
<evidence type="ECO:0000313" key="2">
    <source>
        <dbReference type="EMBL" id="CCD45264.1"/>
    </source>
</evidence>
<dbReference type="HOGENOM" id="CLU_019845_0_0_1"/>
<dbReference type="Gene3D" id="3.50.50.100">
    <property type="match status" value="1"/>
</dbReference>
<dbReference type="STRING" id="999810.G2XXS7"/>
<evidence type="ECO:0000313" key="3">
    <source>
        <dbReference type="Proteomes" id="UP000008177"/>
    </source>
</evidence>
<dbReference type="SUPFAM" id="SSF51905">
    <property type="entry name" value="FAD/NAD(P)-binding domain"/>
    <property type="match status" value="1"/>
</dbReference>
<dbReference type="Pfam" id="PF07992">
    <property type="entry name" value="Pyr_redox_2"/>
    <property type="match status" value="1"/>
</dbReference>
<feature type="domain" description="FAD/NAD(P)-binding" evidence="1">
    <location>
        <begin position="49"/>
        <end position="344"/>
    </location>
</feature>
<dbReference type="OrthoDB" id="202203at2759"/>
<dbReference type="GO" id="GO:0005737">
    <property type="term" value="C:cytoplasm"/>
    <property type="evidence" value="ECO:0007669"/>
    <property type="project" value="TreeGrafter"/>
</dbReference>
<dbReference type="PANTHER" id="PTHR43735:SF5">
    <property type="entry name" value="FAD_NAD(P)-BINDING DOMAIN-CONTAINING PROTEIN"/>
    <property type="match status" value="1"/>
</dbReference>
<dbReference type="InterPro" id="IPR023753">
    <property type="entry name" value="FAD/NAD-binding_dom"/>
</dbReference>
<dbReference type="EMBL" id="FQ790276">
    <property type="protein sequence ID" value="CCD45264.1"/>
    <property type="molecule type" value="Genomic_DNA"/>
</dbReference>